<dbReference type="SUPFAM" id="SSF51197">
    <property type="entry name" value="Clavaminate synthase-like"/>
    <property type="match status" value="1"/>
</dbReference>
<reference evidence="1" key="1">
    <citation type="submission" date="2018-06" db="EMBL/GenBank/DDBJ databases">
        <authorList>
            <person name="Zhirakovskaya E."/>
        </authorList>
    </citation>
    <scope>NUCLEOTIDE SEQUENCE</scope>
</reference>
<evidence type="ECO:0008006" key="2">
    <source>
        <dbReference type="Google" id="ProtNLM"/>
    </source>
</evidence>
<sequence length="314" mass="35417">MPLQFTQDFSAETAAKFKQEPITWRHNLPESSLFSDEALIKLIDNHPRDYADFCTMNEGADDMGSWRGGDPGGHSGAELLQAVRQGRLWINLRQVCNINPEYQSILHDMTEQMREKIPSFKPVSMMGGILISSPTAGVPFHIDRSDVMLWHIRGHKRVWVYPMNDSTLPEAEVEEILLHDHNDDVPYHEGMDEQALIIDMKPGMVATWALHAPHRVLNQGDMNVSIAVEWSPFSSVMQNGAQITNGILRRKLGMNPNIETQGTINRFVRFLLSRVLRKLKLVKAKSATAQGYMFDVAPENNDGIAEYPDKKAAA</sequence>
<organism evidence="1">
    <name type="scientific">hydrothermal vent metagenome</name>
    <dbReference type="NCBI Taxonomy" id="652676"/>
    <lineage>
        <taxon>unclassified sequences</taxon>
        <taxon>metagenomes</taxon>
        <taxon>ecological metagenomes</taxon>
    </lineage>
</organism>
<dbReference type="AlphaFoldDB" id="A0A3B0RUW6"/>
<proteinExistence type="predicted"/>
<gene>
    <name evidence="1" type="ORF">MNBD_ALPHA06-2245</name>
</gene>
<accession>A0A3B0RUW6</accession>
<dbReference type="Gene3D" id="2.60.120.650">
    <property type="entry name" value="Cupin"/>
    <property type="match status" value="1"/>
</dbReference>
<protein>
    <recommendedName>
        <fullName evidence="2">JmjC domain-containing protein</fullName>
    </recommendedName>
</protein>
<name>A0A3B0RUW6_9ZZZZ</name>
<evidence type="ECO:0000313" key="1">
    <source>
        <dbReference type="EMBL" id="VAV97584.1"/>
    </source>
</evidence>
<dbReference type="EMBL" id="UOEE01000246">
    <property type="protein sequence ID" value="VAV97584.1"/>
    <property type="molecule type" value="Genomic_DNA"/>
</dbReference>